<evidence type="ECO:0000256" key="8">
    <source>
        <dbReference type="ARBA" id="ARBA00023235"/>
    </source>
</evidence>
<evidence type="ECO:0000256" key="11">
    <source>
        <dbReference type="ARBA" id="ARBA00033067"/>
    </source>
</evidence>
<keyword evidence="8 14" id="KW-0413">Isomerase</keyword>
<dbReference type="Proteomes" id="UP000007029">
    <property type="component" value="Plasmid pTB2"/>
</dbReference>
<evidence type="ECO:0000256" key="7">
    <source>
        <dbReference type="ARBA" id="ARBA00023027"/>
    </source>
</evidence>
<dbReference type="PROSITE" id="PS51257">
    <property type="entry name" value="PROKAR_LIPOPROTEIN"/>
    <property type="match status" value="1"/>
</dbReference>
<dbReference type="GO" id="GO:0003978">
    <property type="term" value="F:UDP-glucose 4-epimerase activity"/>
    <property type="evidence" value="ECO:0007669"/>
    <property type="project" value="UniProtKB-EC"/>
</dbReference>
<dbReference type="eggNOG" id="COG1087">
    <property type="taxonomic scope" value="Bacteria"/>
</dbReference>
<evidence type="ECO:0000256" key="6">
    <source>
        <dbReference type="ARBA" id="ARBA00018569"/>
    </source>
</evidence>
<keyword evidence="7" id="KW-0520">NAD</keyword>
<keyword evidence="9" id="KW-0119">Carbohydrate metabolism</keyword>
<dbReference type="PANTHER" id="PTHR43725">
    <property type="entry name" value="UDP-GLUCOSE 4-EPIMERASE"/>
    <property type="match status" value="1"/>
</dbReference>
<evidence type="ECO:0000256" key="3">
    <source>
        <dbReference type="ARBA" id="ARBA00004947"/>
    </source>
</evidence>
<feature type="domain" description="NAD-dependent epimerase/dehydratase" evidence="13">
    <location>
        <begin position="3"/>
        <end position="250"/>
    </location>
</feature>
<sequence length="342" mass="37231">MRILITGGAGYVGSACLRYVAEQGHDVMVYDSLVMGHRRAVDGHPLVRGDIADTALLTQTLKDFGADAVMHFAAATYVGESVENPEYYYRNNVSGTLSLLNAMRAAGVNRLLFSSTCATYGMAEADTMSEATPLDPFSPYARTKLAVEWMIRDFAHAYGMGFTLLRYFNASGADADGRHGEDHTPESHLIPLVLQVPLGQRDKIMVFGDDYPTPDGTCIRDYVHTRDLASAHLLAIEATEVGTDEIFNIGTGNGQSVMQIIEACETCHGPEHPARDGRPPPRRSAQAGSGCHQAAHQTGLGAGIQRYRSQYRHRLGLAQGASKRVSRLTADLDGLERKTPYR</sequence>
<dbReference type="PANTHER" id="PTHR43725:SF53">
    <property type="entry name" value="UDP-ARABINOSE 4-EPIMERASE 1"/>
    <property type="match status" value="1"/>
</dbReference>
<evidence type="ECO:0000256" key="2">
    <source>
        <dbReference type="ARBA" id="ARBA00001911"/>
    </source>
</evidence>
<name>Q07GF0_ROSDO</name>
<evidence type="ECO:0000313" key="15">
    <source>
        <dbReference type="Proteomes" id="UP000007029"/>
    </source>
</evidence>
<dbReference type="NCBIfam" id="TIGR01179">
    <property type="entry name" value="galE"/>
    <property type="match status" value="1"/>
</dbReference>
<feature type="region of interest" description="Disordered" evidence="12">
    <location>
        <begin position="268"/>
        <end position="295"/>
    </location>
</feature>
<dbReference type="KEGG" id="rde:RD1_B0040"/>
<dbReference type="GO" id="GO:0033499">
    <property type="term" value="P:galactose catabolic process via UDP-galactose, Leloir pathway"/>
    <property type="evidence" value="ECO:0007669"/>
    <property type="project" value="TreeGrafter"/>
</dbReference>
<dbReference type="SUPFAM" id="SSF51735">
    <property type="entry name" value="NAD(P)-binding Rossmann-fold domains"/>
    <property type="match status" value="1"/>
</dbReference>
<evidence type="ECO:0000256" key="12">
    <source>
        <dbReference type="SAM" id="MobiDB-lite"/>
    </source>
</evidence>
<keyword evidence="15" id="KW-1185">Reference proteome</keyword>
<dbReference type="Gene3D" id="3.40.50.720">
    <property type="entry name" value="NAD(P)-binding Rossmann-like Domain"/>
    <property type="match status" value="1"/>
</dbReference>
<evidence type="ECO:0000259" key="13">
    <source>
        <dbReference type="Pfam" id="PF01370"/>
    </source>
</evidence>
<comment type="similarity">
    <text evidence="4">Belongs to the NAD(P)-dependent epimerase/dehydratase family.</text>
</comment>
<dbReference type="AlphaFoldDB" id="Q07GF0"/>
<evidence type="ECO:0000256" key="9">
    <source>
        <dbReference type="ARBA" id="ARBA00023277"/>
    </source>
</evidence>
<evidence type="ECO:0000256" key="1">
    <source>
        <dbReference type="ARBA" id="ARBA00000083"/>
    </source>
</evidence>
<comment type="pathway">
    <text evidence="3">Carbohydrate metabolism; galactose metabolism.</text>
</comment>
<evidence type="ECO:0000256" key="5">
    <source>
        <dbReference type="ARBA" id="ARBA00013189"/>
    </source>
</evidence>
<evidence type="ECO:0000256" key="10">
    <source>
        <dbReference type="ARBA" id="ARBA00031367"/>
    </source>
</evidence>
<dbReference type="InterPro" id="IPR001509">
    <property type="entry name" value="Epimerase_deHydtase"/>
</dbReference>
<organism evidence="14 15">
    <name type="scientific">Roseobacter denitrificans (strain ATCC 33942 / OCh 114)</name>
    <name type="common">Erythrobacter sp. (strain OCh 114)</name>
    <name type="synonym">Roseobacter denitrificans</name>
    <dbReference type="NCBI Taxonomy" id="375451"/>
    <lineage>
        <taxon>Bacteria</taxon>
        <taxon>Pseudomonadati</taxon>
        <taxon>Pseudomonadota</taxon>
        <taxon>Alphaproteobacteria</taxon>
        <taxon>Rhodobacterales</taxon>
        <taxon>Roseobacteraceae</taxon>
        <taxon>Roseobacter</taxon>
    </lineage>
</organism>
<reference evidence="14 15" key="1">
    <citation type="journal article" date="2007" name="J. Bacteriol.">
        <title>The complete genome sequence of Roseobacter denitrificans reveals a mixotrophic rather than photosynthetic metabolism.</title>
        <authorList>
            <person name="Swingley W.D."/>
            <person name="Sadekar S."/>
            <person name="Mastrian S.D."/>
            <person name="Matthies H.J."/>
            <person name="Hao J."/>
            <person name="Ramos H."/>
            <person name="Acharya C.R."/>
            <person name="Conrad A.L."/>
            <person name="Taylor H.L."/>
            <person name="Dejesa L.C."/>
            <person name="Shah M.K."/>
            <person name="O'huallachain M.E."/>
            <person name="Lince M.T."/>
            <person name="Blankenship R.E."/>
            <person name="Beatty J.T."/>
            <person name="Touchman J.W."/>
        </authorList>
    </citation>
    <scope>NUCLEOTIDE SEQUENCE [LARGE SCALE GENOMIC DNA]</scope>
    <source>
        <strain evidence="15">ATCC 33942 / OCh 114</strain>
        <plasmid evidence="14 15">pTB2</plasmid>
    </source>
</reference>
<proteinExistence type="inferred from homology"/>
<keyword evidence="14" id="KW-0614">Plasmid</keyword>
<dbReference type="HOGENOM" id="CLU_007383_1_10_5"/>
<evidence type="ECO:0000313" key="14">
    <source>
        <dbReference type="EMBL" id="ABI93449.1"/>
    </source>
</evidence>
<dbReference type="InterPro" id="IPR036291">
    <property type="entry name" value="NAD(P)-bd_dom_sf"/>
</dbReference>
<dbReference type="EMBL" id="CP000465">
    <property type="protein sequence ID" value="ABI93449.1"/>
    <property type="molecule type" value="Genomic_DNA"/>
</dbReference>
<protein>
    <recommendedName>
        <fullName evidence="6">UDP-glucose 4-epimerase</fullName>
        <ecNumber evidence="5">5.1.3.2</ecNumber>
    </recommendedName>
    <alternativeName>
        <fullName evidence="11">Galactowaldenase</fullName>
    </alternativeName>
    <alternativeName>
        <fullName evidence="10">UDP-galactose 4-epimerase</fullName>
    </alternativeName>
</protein>
<evidence type="ECO:0000256" key="4">
    <source>
        <dbReference type="ARBA" id="ARBA00007637"/>
    </source>
</evidence>
<dbReference type="UniPathway" id="UPA00214"/>
<dbReference type="EC" id="5.1.3.2" evidence="5"/>
<accession>Q07GF0</accession>
<dbReference type="Pfam" id="PF01370">
    <property type="entry name" value="Epimerase"/>
    <property type="match status" value="1"/>
</dbReference>
<dbReference type="Gene3D" id="3.90.25.10">
    <property type="entry name" value="UDP-galactose 4-epimerase, domain 1"/>
    <property type="match status" value="1"/>
</dbReference>
<comment type="catalytic activity">
    <reaction evidence="1">
        <text>UDP-alpha-D-glucose = UDP-alpha-D-galactose</text>
        <dbReference type="Rhea" id="RHEA:22168"/>
        <dbReference type="ChEBI" id="CHEBI:58885"/>
        <dbReference type="ChEBI" id="CHEBI:66914"/>
        <dbReference type="EC" id="5.1.3.2"/>
    </reaction>
</comment>
<geneLocation type="plasmid" evidence="14 15">
    <name>pTB2</name>
</geneLocation>
<gene>
    <name evidence="14" type="primary">galE</name>
    <name evidence="14" type="ordered locus">RD1_B0040</name>
</gene>
<feature type="compositionally biased region" description="Basic and acidic residues" evidence="12">
    <location>
        <begin position="268"/>
        <end position="279"/>
    </location>
</feature>
<dbReference type="InterPro" id="IPR005886">
    <property type="entry name" value="UDP_G4E"/>
</dbReference>
<comment type="cofactor">
    <cofactor evidence="2">
        <name>NAD(+)</name>
        <dbReference type="ChEBI" id="CHEBI:57540"/>
    </cofactor>
</comment>